<accession>A0A4P7XMS5</accession>
<dbReference type="EMBL" id="CP031093">
    <property type="protein sequence ID" value="QCF27487.1"/>
    <property type="molecule type" value="Genomic_DNA"/>
</dbReference>
<dbReference type="GO" id="GO:0005829">
    <property type="term" value="C:cytosol"/>
    <property type="evidence" value="ECO:0007669"/>
    <property type="project" value="TreeGrafter"/>
</dbReference>
<dbReference type="SMART" id="SM00862">
    <property type="entry name" value="Trans_reg_C"/>
    <property type="match status" value="1"/>
</dbReference>
<dbReference type="KEGG" id="hmi:soil367_17005"/>
<dbReference type="PROSITE" id="PS50110">
    <property type="entry name" value="RESPONSE_REGULATORY"/>
    <property type="match status" value="1"/>
</dbReference>
<dbReference type="PANTHER" id="PTHR48111:SF67">
    <property type="entry name" value="TRANSCRIPTIONAL REGULATORY PROTEIN TCTD"/>
    <property type="match status" value="1"/>
</dbReference>
<dbReference type="GO" id="GO:0032993">
    <property type="term" value="C:protein-DNA complex"/>
    <property type="evidence" value="ECO:0007669"/>
    <property type="project" value="TreeGrafter"/>
</dbReference>
<dbReference type="RefSeq" id="WP_136550197.1">
    <property type="nucleotide sequence ID" value="NZ_CP031093.1"/>
</dbReference>
<evidence type="ECO:0000256" key="2">
    <source>
        <dbReference type="ARBA" id="ARBA00023125"/>
    </source>
</evidence>
<evidence type="ECO:0000259" key="7">
    <source>
        <dbReference type="PROSITE" id="PS51755"/>
    </source>
</evidence>
<dbReference type="SMART" id="SM00448">
    <property type="entry name" value="REC"/>
    <property type="match status" value="1"/>
</dbReference>
<evidence type="ECO:0000256" key="5">
    <source>
        <dbReference type="PROSITE-ProRule" id="PRU01091"/>
    </source>
</evidence>
<evidence type="ECO:0000313" key="9">
    <source>
        <dbReference type="Proteomes" id="UP000298049"/>
    </source>
</evidence>
<dbReference type="Proteomes" id="UP000298049">
    <property type="component" value="Chromosome"/>
</dbReference>
<dbReference type="CDD" id="cd00383">
    <property type="entry name" value="trans_reg_C"/>
    <property type="match status" value="1"/>
</dbReference>
<dbReference type="GO" id="GO:0006355">
    <property type="term" value="P:regulation of DNA-templated transcription"/>
    <property type="evidence" value="ECO:0007669"/>
    <property type="project" value="InterPro"/>
</dbReference>
<dbReference type="Gene3D" id="1.10.10.10">
    <property type="entry name" value="Winged helix-like DNA-binding domain superfamily/Winged helix DNA-binding domain"/>
    <property type="match status" value="1"/>
</dbReference>
<feature type="domain" description="OmpR/PhoB-type" evidence="7">
    <location>
        <begin position="131"/>
        <end position="234"/>
    </location>
</feature>
<feature type="domain" description="Response regulatory" evidence="6">
    <location>
        <begin position="7"/>
        <end position="120"/>
    </location>
</feature>
<keyword evidence="2 5" id="KW-0238">DNA-binding</keyword>
<evidence type="ECO:0000256" key="3">
    <source>
        <dbReference type="ARBA" id="ARBA00023163"/>
    </source>
</evidence>
<evidence type="ECO:0000259" key="6">
    <source>
        <dbReference type="PROSITE" id="PS50110"/>
    </source>
</evidence>
<dbReference type="Pfam" id="PF00486">
    <property type="entry name" value="Trans_reg_C"/>
    <property type="match status" value="1"/>
</dbReference>
<name>A0A4P7XMS5_9ALTE</name>
<organism evidence="8 9">
    <name type="scientific">Hydrocarboniclastica marina</name>
    <dbReference type="NCBI Taxonomy" id="2259620"/>
    <lineage>
        <taxon>Bacteria</taxon>
        <taxon>Pseudomonadati</taxon>
        <taxon>Pseudomonadota</taxon>
        <taxon>Gammaproteobacteria</taxon>
        <taxon>Alteromonadales</taxon>
        <taxon>Alteromonadaceae</taxon>
        <taxon>Hydrocarboniclastica</taxon>
    </lineage>
</organism>
<dbReference type="InterPro" id="IPR011006">
    <property type="entry name" value="CheY-like_superfamily"/>
</dbReference>
<dbReference type="InterPro" id="IPR016032">
    <property type="entry name" value="Sig_transdc_resp-reg_C-effctor"/>
</dbReference>
<dbReference type="Pfam" id="PF00072">
    <property type="entry name" value="Response_reg"/>
    <property type="match status" value="1"/>
</dbReference>
<dbReference type="GO" id="GO:0000976">
    <property type="term" value="F:transcription cis-regulatory region binding"/>
    <property type="evidence" value="ECO:0007669"/>
    <property type="project" value="TreeGrafter"/>
</dbReference>
<keyword evidence="9" id="KW-1185">Reference proteome</keyword>
<dbReference type="PROSITE" id="PS51755">
    <property type="entry name" value="OMPR_PHOB"/>
    <property type="match status" value="1"/>
</dbReference>
<evidence type="ECO:0000256" key="4">
    <source>
        <dbReference type="PROSITE-ProRule" id="PRU00169"/>
    </source>
</evidence>
<dbReference type="SUPFAM" id="SSF46894">
    <property type="entry name" value="C-terminal effector domain of the bipartite response regulators"/>
    <property type="match status" value="1"/>
</dbReference>
<sequence length="237" mass="26069">MTAPKPAVAVIEDSEDLREELIFFLERNGYAAWGAGSAEHFWKQLHADRADIVLVDIGLPGEDGLGVIEHLRTLDRFGLIVISARGAQEDRAEGLRLGADQYLVKPLSFPHLLSSIEALWYQLERRGSQASSPPQAAGSPSKWALDHIGCQLISPAGKSLRLSQQEFSLVSILLNAPDVVMSKEVLAEEMYRFATEASGHRIDVIMSRLRKKARDKRLRLPINAIFGKGLVFVSGSG</sequence>
<dbReference type="InterPro" id="IPR001789">
    <property type="entry name" value="Sig_transdc_resp-reg_receiver"/>
</dbReference>
<dbReference type="GO" id="GO:0000156">
    <property type="term" value="F:phosphorelay response regulator activity"/>
    <property type="evidence" value="ECO:0007669"/>
    <property type="project" value="TreeGrafter"/>
</dbReference>
<protein>
    <submittedName>
        <fullName evidence="8">DNA-binding response regulator</fullName>
    </submittedName>
</protein>
<dbReference type="InterPro" id="IPR001867">
    <property type="entry name" value="OmpR/PhoB-type_DNA-bd"/>
</dbReference>
<gene>
    <name evidence="8" type="ORF">soil367_17005</name>
</gene>
<evidence type="ECO:0000313" key="8">
    <source>
        <dbReference type="EMBL" id="QCF27487.1"/>
    </source>
</evidence>
<dbReference type="Gene3D" id="3.40.50.2300">
    <property type="match status" value="1"/>
</dbReference>
<dbReference type="InterPro" id="IPR036388">
    <property type="entry name" value="WH-like_DNA-bd_sf"/>
</dbReference>
<keyword evidence="4" id="KW-0597">Phosphoprotein</keyword>
<keyword evidence="1" id="KW-0805">Transcription regulation</keyword>
<feature type="DNA-binding region" description="OmpR/PhoB-type" evidence="5">
    <location>
        <begin position="131"/>
        <end position="234"/>
    </location>
</feature>
<feature type="modified residue" description="4-aspartylphosphate" evidence="4">
    <location>
        <position position="56"/>
    </location>
</feature>
<dbReference type="OrthoDB" id="9796655at2"/>
<evidence type="ECO:0000256" key="1">
    <source>
        <dbReference type="ARBA" id="ARBA00023015"/>
    </source>
</evidence>
<keyword evidence="3" id="KW-0804">Transcription</keyword>
<proteinExistence type="predicted"/>
<dbReference type="AlphaFoldDB" id="A0A4P7XMS5"/>
<reference evidence="8 9" key="1">
    <citation type="submission" date="2018-07" db="EMBL/GenBank/DDBJ databases">
        <title>Marsedoiliclastica nanhaica gen. nov. sp. nov., a novel marine hydrocarbonoclastic bacterium isolated from an in-situ enriched hydrocarbon-degrading consortium in deep-sea sediment.</title>
        <authorList>
            <person name="Dong C."/>
            <person name="Ma T."/>
            <person name="Liu R."/>
            <person name="Shao Z."/>
        </authorList>
    </citation>
    <scope>NUCLEOTIDE SEQUENCE [LARGE SCALE GENOMIC DNA]</scope>
    <source>
        <strain evidence="9">soil36-7</strain>
    </source>
</reference>
<dbReference type="SUPFAM" id="SSF52172">
    <property type="entry name" value="CheY-like"/>
    <property type="match status" value="1"/>
</dbReference>
<dbReference type="InterPro" id="IPR039420">
    <property type="entry name" value="WalR-like"/>
</dbReference>
<dbReference type="PANTHER" id="PTHR48111">
    <property type="entry name" value="REGULATOR OF RPOS"/>
    <property type="match status" value="1"/>
</dbReference>